<dbReference type="AlphaFoldDB" id="A0A7C4KZI1"/>
<evidence type="ECO:0000256" key="1">
    <source>
        <dbReference type="ARBA" id="ARBA00022490"/>
    </source>
</evidence>
<dbReference type="SUPFAM" id="SSF53383">
    <property type="entry name" value="PLP-dependent transferases"/>
    <property type="match status" value="1"/>
</dbReference>
<dbReference type="GO" id="GO:0008483">
    <property type="term" value="F:transaminase activity"/>
    <property type="evidence" value="ECO:0007669"/>
    <property type="project" value="UniProtKB-UniRule"/>
</dbReference>
<feature type="binding site" evidence="6">
    <location>
        <position position="133"/>
    </location>
    <ligand>
        <name>substrate</name>
    </ligand>
</feature>
<dbReference type="UniPathway" id="UPA00033">
    <property type="reaction ID" value="UER00038"/>
</dbReference>
<comment type="subcellular location">
    <subcellularLocation>
        <location evidence="6">Cytoplasm</location>
    </subcellularLocation>
</comment>
<dbReference type="NCBIfam" id="TIGR00707">
    <property type="entry name" value="argD"/>
    <property type="match status" value="1"/>
</dbReference>
<dbReference type="CDD" id="cd00610">
    <property type="entry name" value="OAT_like"/>
    <property type="match status" value="1"/>
</dbReference>
<dbReference type="InterPro" id="IPR049704">
    <property type="entry name" value="Aminotrans_3_PPA_site"/>
</dbReference>
<dbReference type="EC" id="2.6.1.118" evidence="6"/>
<keyword evidence="3 6" id="KW-0028">Amino-acid biosynthesis</keyword>
<dbReference type="InterPro" id="IPR005814">
    <property type="entry name" value="Aminotrans_3"/>
</dbReference>
<dbReference type="FunFam" id="3.40.640.10:FF:000004">
    <property type="entry name" value="Acetylornithine aminotransferase"/>
    <property type="match status" value="1"/>
</dbReference>
<feature type="modified residue" description="N6-(pyridoxal phosphate)lysine" evidence="6">
    <location>
        <position position="244"/>
    </location>
</feature>
<comment type="cofactor">
    <cofactor evidence="6">
        <name>pyridoxal 5'-phosphate</name>
        <dbReference type="ChEBI" id="CHEBI:597326"/>
    </cofactor>
    <text evidence="6">Binds 1 pyridoxal phosphate per subunit.</text>
</comment>
<dbReference type="InterPro" id="IPR037537">
    <property type="entry name" value="LysJ"/>
</dbReference>
<comment type="caution">
    <text evidence="7">The sequence shown here is derived from an EMBL/GenBank/DDBJ whole genome shotgun (WGS) entry which is preliminary data.</text>
</comment>
<dbReference type="NCBIfam" id="NF002325">
    <property type="entry name" value="PRK01278.1"/>
    <property type="match status" value="1"/>
</dbReference>
<keyword evidence="6" id="KW-0457">Lysine biosynthesis</keyword>
<evidence type="ECO:0000256" key="5">
    <source>
        <dbReference type="ARBA" id="ARBA00022898"/>
    </source>
</evidence>
<evidence type="ECO:0000256" key="6">
    <source>
        <dbReference type="HAMAP-Rule" id="MF_02084"/>
    </source>
</evidence>
<dbReference type="PIRSF" id="PIRSF000521">
    <property type="entry name" value="Transaminase_4ab_Lys_Orn"/>
    <property type="match status" value="1"/>
</dbReference>
<dbReference type="Pfam" id="PF00202">
    <property type="entry name" value="Aminotran_3"/>
    <property type="match status" value="1"/>
</dbReference>
<organism evidence="7">
    <name type="scientific">Bellilinea caldifistulae</name>
    <dbReference type="NCBI Taxonomy" id="360411"/>
    <lineage>
        <taxon>Bacteria</taxon>
        <taxon>Bacillati</taxon>
        <taxon>Chloroflexota</taxon>
        <taxon>Anaerolineae</taxon>
        <taxon>Anaerolineales</taxon>
        <taxon>Anaerolineaceae</taxon>
        <taxon>Bellilinea</taxon>
    </lineage>
</organism>
<comment type="catalytic activity">
    <reaction evidence="6">
        <text>[amino-group carrier protein]-C-terminal-gamma-(L-lysyl)-L-glutamate + 2-oxoglutarate = [amino-group carrier protein]-C-terminal-N-(1-carboxy-5-oxopentan-1-yl)-L-glutamine + L-glutamate</text>
        <dbReference type="Rhea" id="RHEA:41952"/>
        <dbReference type="Rhea" id="RHEA-COMP:9714"/>
        <dbReference type="Rhea" id="RHEA-COMP:9715"/>
        <dbReference type="ChEBI" id="CHEBI:16810"/>
        <dbReference type="ChEBI" id="CHEBI:29985"/>
        <dbReference type="ChEBI" id="CHEBI:78501"/>
        <dbReference type="ChEBI" id="CHEBI:78526"/>
        <dbReference type="EC" id="2.6.1.118"/>
    </reaction>
</comment>
<dbReference type="PROSITE" id="PS00600">
    <property type="entry name" value="AA_TRANSFER_CLASS_3"/>
    <property type="match status" value="1"/>
</dbReference>
<dbReference type="InterPro" id="IPR050103">
    <property type="entry name" value="Class-III_PLP-dep_AT"/>
</dbReference>
<evidence type="ECO:0000256" key="4">
    <source>
        <dbReference type="ARBA" id="ARBA00022679"/>
    </source>
</evidence>
<dbReference type="InterPro" id="IPR015422">
    <property type="entry name" value="PyrdxlP-dep_Trfase_small"/>
</dbReference>
<dbReference type="InterPro" id="IPR015421">
    <property type="entry name" value="PyrdxlP-dep_Trfase_major"/>
</dbReference>
<dbReference type="InterPro" id="IPR004636">
    <property type="entry name" value="AcOrn/SuccOrn_fam"/>
</dbReference>
<accession>A0A7C4KZI1</accession>
<feature type="binding site" evidence="6">
    <location>
        <position position="130"/>
    </location>
    <ligand>
        <name>pyridoxal 5'-phosphate</name>
        <dbReference type="ChEBI" id="CHEBI:597326"/>
    </ligand>
</feature>
<dbReference type="Gene3D" id="3.90.1150.10">
    <property type="entry name" value="Aspartate Aminotransferase, domain 1"/>
    <property type="match status" value="1"/>
</dbReference>
<dbReference type="PANTHER" id="PTHR11986">
    <property type="entry name" value="AMINOTRANSFERASE CLASS III"/>
    <property type="match status" value="1"/>
</dbReference>
<evidence type="ECO:0000256" key="2">
    <source>
        <dbReference type="ARBA" id="ARBA00022576"/>
    </source>
</evidence>
<name>A0A7C4KZI1_9CHLR</name>
<dbReference type="EMBL" id="DSXR01000079">
    <property type="protein sequence ID" value="HGS87539.1"/>
    <property type="molecule type" value="Genomic_DNA"/>
</dbReference>
<evidence type="ECO:0000313" key="7">
    <source>
        <dbReference type="EMBL" id="HGS87539.1"/>
    </source>
</evidence>
<gene>
    <name evidence="6" type="primary">lysJ</name>
    <name evidence="7" type="ORF">ENT17_07955</name>
</gene>
<sequence length="391" mass="42491">MMDIIEIENHHTSGLYTKRPLAIVRGQGARLWDSEGREYIDCVGGQGAANIGHANPQVAQAIAEQAQRLISCPEMFYNDRRAAWEERLCQVSGYPRVFLCNSGAEANEAAIKFARLTTGRSEIIAFKRAFHGRTFGALSATWEKKYREPFEPLVPGFIHLTYNDRQALQAAVSERTAAVLVEVVQGEGGVNPASAEFLSVAEQVCRQHGALLIVDEVQTGFGRTGRLFAFQHYDLRPDLVCLAKSIAGGVPMGAVLIGGRIGSLPPQTHGSTFGGNPLACAAALASLNFLLENRLPERAAELGAWFIEQLRGLSSPLIREVRGLGLMVGIELKQKVTPYLQALMSEGVMALPAGLTVMRFLPPLVIEQSDLERVVEAVASVLAKEAAEWTK</sequence>
<dbReference type="HAMAP" id="MF_02084">
    <property type="entry name" value="LysJ_aminotrans_3"/>
    <property type="match status" value="1"/>
</dbReference>
<proteinExistence type="inferred from homology"/>
<comment type="pathway">
    <text evidence="6">Amino-acid biosynthesis; L-lysine biosynthesis via AAA pathway; L-lysine from L-alpha-aminoadipate (Thermus route): step 4/5.</text>
</comment>
<dbReference type="GO" id="GO:0019878">
    <property type="term" value="P:lysine biosynthetic process via aminoadipic acid"/>
    <property type="evidence" value="ECO:0007669"/>
    <property type="project" value="UniProtKB-UniRule"/>
</dbReference>
<keyword evidence="2 6" id="KW-0032">Aminotransferase</keyword>
<feature type="binding site" evidence="6">
    <location>
        <position position="271"/>
    </location>
    <ligand>
        <name>substrate</name>
    </ligand>
</feature>
<dbReference type="GO" id="GO:0005737">
    <property type="term" value="C:cytoplasm"/>
    <property type="evidence" value="ECO:0007669"/>
    <property type="project" value="UniProtKB-SubCell"/>
</dbReference>
<keyword evidence="5 6" id="KW-0663">Pyridoxal phosphate</keyword>
<comment type="similarity">
    <text evidence="6">Belongs to the class-III pyridoxal-phosphate-dependent aminotransferase family. LysJ subfamily.</text>
</comment>
<comment type="function">
    <text evidence="6">Catalyzes the transfer of the amino group of L-glutamate to [LysW]-aminoadipate 6-semialdehyde, generating [LysW]-gamma-L-lysine.</text>
</comment>
<protein>
    <recommendedName>
        <fullName evidence="6">Putative [LysW]-aminoadipate semialdehyde transaminase</fullName>
        <ecNumber evidence="6">2.6.1.118</ecNumber>
    </recommendedName>
</protein>
<dbReference type="InterPro" id="IPR015424">
    <property type="entry name" value="PyrdxlP-dep_Trfase"/>
</dbReference>
<dbReference type="GO" id="GO:0030170">
    <property type="term" value="F:pyridoxal phosphate binding"/>
    <property type="evidence" value="ECO:0007669"/>
    <property type="project" value="InterPro"/>
</dbReference>
<feature type="binding site" evidence="6">
    <location>
        <begin position="103"/>
        <end position="104"/>
    </location>
    <ligand>
        <name>pyridoxal 5'-phosphate</name>
        <dbReference type="ChEBI" id="CHEBI:597326"/>
    </ligand>
</feature>
<reference evidence="7" key="1">
    <citation type="journal article" date="2020" name="mSystems">
        <title>Genome- and Community-Level Interaction Insights into Carbon Utilization and Element Cycling Functions of Hydrothermarchaeota in Hydrothermal Sediment.</title>
        <authorList>
            <person name="Zhou Z."/>
            <person name="Liu Y."/>
            <person name="Xu W."/>
            <person name="Pan J."/>
            <person name="Luo Z.H."/>
            <person name="Li M."/>
        </authorList>
    </citation>
    <scope>NUCLEOTIDE SEQUENCE [LARGE SCALE GENOMIC DNA]</scope>
    <source>
        <strain evidence="7">SpSt-556</strain>
    </source>
</reference>
<dbReference type="GO" id="GO:0042802">
    <property type="term" value="F:identical protein binding"/>
    <property type="evidence" value="ECO:0007669"/>
    <property type="project" value="TreeGrafter"/>
</dbReference>
<keyword evidence="1 6" id="KW-0963">Cytoplasm</keyword>
<comment type="subunit">
    <text evidence="6">Homodimer.</text>
</comment>
<keyword evidence="4 6" id="KW-0808">Transferase</keyword>
<dbReference type="PANTHER" id="PTHR11986:SF79">
    <property type="entry name" value="ACETYLORNITHINE AMINOTRANSFERASE, MITOCHONDRIAL"/>
    <property type="match status" value="1"/>
</dbReference>
<evidence type="ECO:0000256" key="3">
    <source>
        <dbReference type="ARBA" id="ARBA00022605"/>
    </source>
</evidence>
<dbReference type="Gene3D" id="3.40.640.10">
    <property type="entry name" value="Type I PLP-dependent aspartate aminotransferase-like (Major domain)"/>
    <property type="match status" value="1"/>
</dbReference>
<feature type="binding site" evidence="6">
    <location>
        <position position="272"/>
    </location>
    <ligand>
        <name>pyridoxal 5'-phosphate</name>
        <dbReference type="ChEBI" id="CHEBI:597326"/>
    </ligand>
</feature>
<feature type="binding site" evidence="6">
    <location>
        <begin position="215"/>
        <end position="218"/>
    </location>
    <ligand>
        <name>pyridoxal 5'-phosphate</name>
        <dbReference type="ChEBI" id="CHEBI:597326"/>
    </ligand>
</feature>
<dbReference type="GO" id="GO:0006526">
    <property type="term" value="P:L-arginine biosynthetic process"/>
    <property type="evidence" value="ECO:0007669"/>
    <property type="project" value="UniProtKB-ARBA"/>
</dbReference>